<evidence type="ECO:0000256" key="3">
    <source>
        <dbReference type="ARBA" id="ARBA00023136"/>
    </source>
</evidence>
<evidence type="ECO:0000256" key="7">
    <source>
        <dbReference type="SAM" id="SignalP"/>
    </source>
</evidence>
<accession>A0A7X4YP41</accession>
<evidence type="ECO:0000313" key="8">
    <source>
        <dbReference type="EMBL" id="NBC69941.1"/>
    </source>
</evidence>
<feature type="chain" id="PRO_5039467784" evidence="7">
    <location>
        <begin position="24"/>
        <end position="571"/>
    </location>
</feature>
<proteinExistence type="predicted"/>
<dbReference type="AlphaFoldDB" id="A0A7X4YP41"/>
<dbReference type="PROSITE" id="PS51257">
    <property type="entry name" value="PROKAR_LIPOPROTEIN"/>
    <property type="match status" value="1"/>
</dbReference>
<evidence type="ECO:0000256" key="5">
    <source>
        <dbReference type="ARBA" id="ARBA00023288"/>
    </source>
</evidence>
<feature type="region of interest" description="Disordered" evidence="6">
    <location>
        <begin position="42"/>
        <end position="71"/>
    </location>
</feature>
<dbReference type="OrthoDB" id="2492023at2"/>
<sequence length="571" mass="62263">MVKLKPGVTFILALIFAFTMLLAGCSNSNNGNGNGGANGAAAGTNDGTGSGDAAPADDEGTKAANEPKTETPAKMTKLRVMIYDRGNAPEGMKLTEAPLIKWAQEQVKPLGIDLEYVAVPRAEAEDKLNVWLASGQAPDIIFTYDVNTLFKYAEQGGIWQLDDLLAEYGPQIQKNNQKALDESGMYLGKRYAIPALRANPHVGPAMKIRQDWLDKLGMQAPTTVDELYNVLKAFKEKDPGGVGKDNVVPFAFPAIGKAFMYALSGAFGVNPQLMNNGTDMFGGIWKDGKFVSNVATPNALEMFKFLNKLYKEGLIPKEFGTDVNNQQFNQYVAQGVTGFVENNDSGWGLTDSTRKAVPDARWMPIDPLKTADGKQYAGGAPDYGMSIMVPKASKEEQAIAAVKYLNWMADPATIMTLQSGIEGVHYKVNADGTHEVIDPAKNAKEVDWYAGPGDLEIIQQGQPMSTPEQLKIAGENAKLFDVDYYVAVTTKYDSVFANFTPASVILTDPRPFAQKNQETIKKFLNESITKVIVADDPEKEYNTMIAGWKKLGGEKYDQELTDAYTKIAYTP</sequence>
<keyword evidence="9" id="KW-1185">Reference proteome</keyword>
<name>A0A7X4YP41_9BACL</name>
<dbReference type="SUPFAM" id="SSF53850">
    <property type="entry name" value="Periplasmic binding protein-like II"/>
    <property type="match status" value="1"/>
</dbReference>
<organism evidence="8 9">
    <name type="scientific">Paenibacillus sacheonensis</name>
    <dbReference type="NCBI Taxonomy" id="742054"/>
    <lineage>
        <taxon>Bacteria</taxon>
        <taxon>Bacillati</taxon>
        <taxon>Bacillota</taxon>
        <taxon>Bacilli</taxon>
        <taxon>Bacillales</taxon>
        <taxon>Paenibacillaceae</taxon>
        <taxon>Paenibacillus</taxon>
    </lineage>
</organism>
<dbReference type="InterPro" id="IPR050490">
    <property type="entry name" value="Bact_solute-bd_prot1"/>
</dbReference>
<evidence type="ECO:0000256" key="2">
    <source>
        <dbReference type="ARBA" id="ARBA00022729"/>
    </source>
</evidence>
<protein>
    <submittedName>
        <fullName evidence="8">Extracellular solute-binding protein</fullName>
    </submittedName>
</protein>
<keyword evidence="2 7" id="KW-0732">Signal</keyword>
<evidence type="ECO:0000256" key="4">
    <source>
        <dbReference type="ARBA" id="ARBA00023139"/>
    </source>
</evidence>
<keyword evidence="3" id="KW-0472">Membrane</keyword>
<feature type="compositionally biased region" description="Basic and acidic residues" evidence="6">
    <location>
        <begin position="59"/>
        <end position="71"/>
    </location>
</feature>
<feature type="compositionally biased region" description="Low complexity" evidence="6">
    <location>
        <begin position="42"/>
        <end position="54"/>
    </location>
</feature>
<dbReference type="Pfam" id="PF01547">
    <property type="entry name" value="SBP_bac_1"/>
    <property type="match status" value="1"/>
</dbReference>
<evidence type="ECO:0000256" key="1">
    <source>
        <dbReference type="ARBA" id="ARBA00022475"/>
    </source>
</evidence>
<evidence type="ECO:0000256" key="6">
    <source>
        <dbReference type="SAM" id="MobiDB-lite"/>
    </source>
</evidence>
<keyword evidence="1" id="KW-1003">Cell membrane</keyword>
<dbReference type="PANTHER" id="PTHR43649">
    <property type="entry name" value="ARABINOSE-BINDING PROTEIN-RELATED"/>
    <property type="match status" value="1"/>
</dbReference>
<keyword evidence="5" id="KW-0449">Lipoprotein</keyword>
<comment type="caution">
    <text evidence="8">The sequence shown here is derived from an EMBL/GenBank/DDBJ whole genome shotgun (WGS) entry which is preliminary data.</text>
</comment>
<keyword evidence="4" id="KW-0564">Palmitate</keyword>
<dbReference type="Proteomes" id="UP000558113">
    <property type="component" value="Unassembled WGS sequence"/>
</dbReference>
<dbReference type="EMBL" id="JAAAMU010000006">
    <property type="protein sequence ID" value="NBC69941.1"/>
    <property type="molecule type" value="Genomic_DNA"/>
</dbReference>
<feature type="signal peptide" evidence="7">
    <location>
        <begin position="1"/>
        <end position="23"/>
    </location>
</feature>
<dbReference type="RefSeq" id="WP_161698387.1">
    <property type="nucleotide sequence ID" value="NZ_JAAAMU010000006.1"/>
</dbReference>
<dbReference type="Gene3D" id="3.40.190.10">
    <property type="entry name" value="Periplasmic binding protein-like II"/>
    <property type="match status" value="2"/>
</dbReference>
<reference evidence="8 9" key="1">
    <citation type="submission" date="2020-01" db="EMBL/GenBank/DDBJ databases">
        <title>Paenibacillus soybeanensis sp. nov. isolated from the nodules of soybean (Glycine max(L.) Merr).</title>
        <authorList>
            <person name="Wang H."/>
        </authorList>
    </citation>
    <scope>NUCLEOTIDE SEQUENCE [LARGE SCALE GENOMIC DNA]</scope>
    <source>
        <strain evidence="8 9">DSM 23054</strain>
    </source>
</reference>
<evidence type="ECO:0000313" key="9">
    <source>
        <dbReference type="Proteomes" id="UP000558113"/>
    </source>
</evidence>
<gene>
    <name evidence="8" type="ORF">GT003_13165</name>
</gene>
<dbReference type="InterPro" id="IPR006059">
    <property type="entry name" value="SBP"/>
</dbReference>
<dbReference type="PANTHER" id="PTHR43649:SF33">
    <property type="entry name" value="POLYGALACTURONAN_RHAMNOGALACTURONAN-BINDING PROTEIN YTCQ"/>
    <property type="match status" value="1"/>
</dbReference>